<accession>A0A0H2UXY9</accession>
<dbReference type="RefSeq" id="WP_011055103.1">
    <property type="nucleotide sequence ID" value="NC_004070.1"/>
</dbReference>
<evidence type="ECO:0000259" key="1">
    <source>
        <dbReference type="Pfam" id="PF13349"/>
    </source>
</evidence>
<reference evidence="2 3" key="1">
    <citation type="journal article" date="2002" name="Proc. Natl. Acad. Sci. U.S.A.">
        <title>Genome sequence of a serotype M3 strain of group A Streptococcus: phage-encoded toxins, the high-virulence phenotype, and clone emergence.</title>
        <authorList>
            <person name="Beres S.B."/>
            <person name="Sylva G.L."/>
            <person name="Barbian K.D."/>
            <person name="Lei B."/>
            <person name="Hoff J.S."/>
            <person name="Mammarella N.D."/>
            <person name="Liu M.Y."/>
            <person name="Smoot J.C."/>
            <person name="Porcella S.F."/>
            <person name="Parkins L.D."/>
            <person name="Campbell D.S."/>
            <person name="Smith T.M."/>
            <person name="McCormick J.K."/>
            <person name="Leung D.Y."/>
            <person name="Schlievert P.M."/>
            <person name="Musser J.M."/>
        </authorList>
    </citation>
    <scope>NUCLEOTIDE SEQUENCE [LARGE SCALE GENOMIC DNA]</scope>
    <source>
        <strain evidence="3">ATCC BAA-595 / MGAS315</strain>
    </source>
</reference>
<evidence type="ECO:0000313" key="3">
    <source>
        <dbReference type="Proteomes" id="UP000000564"/>
    </source>
</evidence>
<dbReference type="EMBL" id="AE014074">
    <property type="protein sequence ID" value="AAM80437.1"/>
    <property type="molecule type" value="Genomic_DNA"/>
</dbReference>
<name>A0A0H2UXY9_STRP3</name>
<dbReference type="InterPro" id="IPR025164">
    <property type="entry name" value="Toastrack_DUF4097"/>
</dbReference>
<dbReference type="AlphaFoldDB" id="A0A0H2UXY9"/>
<proteinExistence type="predicted"/>
<organism evidence="2 3">
    <name type="scientific">Streptococcus pyogenes serotype M3 (strain ATCC BAA-595 / MGAS315)</name>
    <dbReference type="NCBI Taxonomy" id="198466"/>
    <lineage>
        <taxon>Bacteria</taxon>
        <taxon>Bacillati</taxon>
        <taxon>Bacillota</taxon>
        <taxon>Bacilli</taxon>
        <taxon>Lactobacillales</taxon>
        <taxon>Streptococcaceae</taxon>
        <taxon>Streptococcus</taxon>
    </lineage>
</organism>
<protein>
    <recommendedName>
        <fullName evidence="1">DUF4097 domain-containing protein</fullName>
    </recommendedName>
</protein>
<dbReference type="Gene3D" id="2.160.20.120">
    <property type="match status" value="1"/>
</dbReference>
<dbReference type="HOGENOM" id="CLU_771431_0_0_9"/>
<evidence type="ECO:0000313" key="2">
    <source>
        <dbReference type="EMBL" id="AAM80437.1"/>
    </source>
</evidence>
<dbReference type="Proteomes" id="UP000000564">
    <property type="component" value="Chromosome"/>
</dbReference>
<dbReference type="Pfam" id="PF13349">
    <property type="entry name" value="DUF4097"/>
    <property type="match status" value="1"/>
</dbReference>
<sequence>MKNISRKCLMTSVVCIILGGILLGTGYATGGLQDIKHQTAPKKVIKTFDQITALDIDSSASTITVETGPVQRPTVTYYTHPKLIDPIVTTVTGKTLSLSQKPKDVVITGGIEILGFTLNNSRQEKNYRSITITVPEKTSLNEVKASNVPHTTLSNLTVQDMQFDGNLTLLHTKVKKATITGMLEATKSQLTNLELKADYSFSNLTDSSVENGTISLGNGQLTTKDTTLKAVNIQSLHPGGIEAERTTLENVTFTVSKNKEEEENDYYDNDAIFTAHALTLKGTNTITGGDIDVDITLTKAKAIAYRARTENGKISLGSQLTPAKIGKESTSDVISYVAENKAATGNLTVNLNKGDITIK</sequence>
<feature type="domain" description="DUF4097" evidence="1">
    <location>
        <begin position="51"/>
        <end position="359"/>
    </location>
</feature>
<gene>
    <name evidence="2" type="ordered locus">SpyM3_1830</name>
</gene>
<dbReference type="KEGG" id="spg:SpyM3_1830"/>